<dbReference type="GO" id="GO:0005524">
    <property type="term" value="F:ATP binding"/>
    <property type="evidence" value="ECO:0007669"/>
    <property type="project" value="UniProtKB-KW"/>
</dbReference>
<dbReference type="PROSITE" id="PS51221">
    <property type="entry name" value="TTL"/>
    <property type="match status" value="1"/>
</dbReference>
<dbReference type="PANTHER" id="PTHR12241">
    <property type="entry name" value="TUBULIN POLYGLUTAMYLASE"/>
    <property type="match status" value="1"/>
</dbReference>
<evidence type="ECO:0000256" key="3">
    <source>
        <dbReference type="ARBA" id="ARBA00022840"/>
    </source>
</evidence>
<keyword evidence="3" id="KW-0067">ATP-binding</keyword>
<reference evidence="4" key="1">
    <citation type="journal article" date="2020" name="Nature">
        <title>Giant virus diversity and host interactions through global metagenomics.</title>
        <authorList>
            <person name="Schulz F."/>
            <person name="Roux S."/>
            <person name="Paez-Espino D."/>
            <person name="Jungbluth S."/>
            <person name="Walsh D.A."/>
            <person name="Denef V.J."/>
            <person name="McMahon K.D."/>
            <person name="Konstantinidis K.T."/>
            <person name="Eloe-Fadrosh E.A."/>
            <person name="Kyrpides N.C."/>
            <person name="Woyke T."/>
        </authorList>
    </citation>
    <scope>NUCLEOTIDE SEQUENCE</scope>
    <source>
        <strain evidence="4">GVMAG-S-ERX555967-131</strain>
    </source>
</reference>
<keyword evidence="1" id="KW-0436">Ligase</keyword>
<keyword evidence="2" id="KW-0547">Nucleotide-binding</keyword>
<dbReference type="SUPFAM" id="SSF56059">
    <property type="entry name" value="Glutathione synthetase ATP-binding domain-like"/>
    <property type="match status" value="1"/>
</dbReference>
<dbReference type="GO" id="GO:0070740">
    <property type="term" value="F:tubulin-glutamic acid ligase activity"/>
    <property type="evidence" value="ECO:0007669"/>
    <property type="project" value="TreeGrafter"/>
</dbReference>
<protein>
    <recommendedName>
        <fullName evidence="5">Tubulin-tyrosine ligase</fullName>
    </recommendedName>
</protein>
<dbReference type="AlphaFoldDB" id="A0A6C0F5S1"/>
<proteinExistence type="predicted"/>
<dbReference type="InterPro" id="IPR004344">
    <property type="entry name" value="TTL/TTLL_fam"/>
</dbReference>
<organism evidence="4">
    <name type="scientific">viral metagenome</name>
    <dbReference type="NCBI Taxonomy" id="1070528"/>
    <lineage>
        <taxon>unclassified sequences</taxon>
        <taxon>metagenomes</taxon>
        <taxon>organismal metagenomes</taxon>
    </lineage>
</organism>
<sequence>MYIVLLIICILVIYLKSRTPVKKTYKTCESKRQNMKNILEKHNISKSKNASKWDLYIPCGYNKVESELKTIKVDNDNQIVFGISGCDKVVSKNNLWTILSNTYGRQKACTLMPETYVLNNIHDMQKFNKDYDKNKVYVLKKPLQRKKGIHITNDLSVISNAKNDGYKIVQNFLNNMYIINGRKMNIRIYVVIKCLNGNVTGYIHKEGKCIYTIQKSNNNKLNFDSNITGNNKTNLEIYQNNPLTLEELRQYFHQKNYNYDEFFNKIKHIISLTISACAPYLCKLKRLSKNTTFQLFGADIIFDKNLNPYLLEFNKGPDMKPITLKDKLTKEKVKEDLLGIINLINNNNNGFMKLNIHNV</sequence>
<dbReference type="PANTHER" id="PTHR12241:SF162">
    <property type="entry name" value="TUBULIN MONOGLUTAMYLASE TTLL4"/>
    <property type="match status" value="1"/>
</dbReference>
<dbReference type="GO" id="GO:0036064">
    <property type="term" value="C:ciliary basal body"/>
    <property type="evidence" value="ECO:0007669"/>
    <property type="project" value="TreeGrafter"/>
</dbReference>
<evidence type="ECO:0000256" key="1">
    <source>
        <dbReference type="ARBA" id="ARBA00022598"/>
    </source>
</evidence>
<dbReference type="GO" id="GO:0000226">
    <property type="term" value="P:microtubule cytoskeleton organization"/>
    <property type="evidence" value="ECO:0007669"/>
    <property type="project" value="TreeGrafter"/>
</dbReference>
<evidence type="ECO:0008006" key="5">
    <source>
        <dbReference type="Google" id="ProtNLM"/>
    </source>
</evidence>
<dbReference type="Gene3D" id="3.30.470.20">
    <property type="entry name" value="ATP-grasp fold, B domain"/>
    <property type="match status" value="1"/>
</dbReference>
<evidence type="ECO:0000313" key="4">
    <source>
        <dbReference type="EMBL" id="QHT37177.1"/>
    </source>
</evidence>
<accession>A0A6C0F5S1</accession>
<evidence type="ECO:0000256" key="2">
    <source>
        <dbReference type="ARBA" id="ARBA00022741"/>
    </source>
</evidence>
<dbReference type="Pfam" id="PF03133">
    <property type="entry name" value="TTL"/>
    <property type="match status" value="1"/>
</dbReference>
<dbReference type="EMBL" id="MN738790">
    <property type="protein sequence ID" value="QHT37177.1"/>
    <property type="molecule type" value="Genomic_DNA"/>
</dbReference>
<dbReference type="GO" id="GO:0015631">
    <property type="term" value="F:tubulin binding"/>
    <property type="evidence" value="ECO:0007669"/>
    <property type="project" value="TreeGrafter"/>
</dbReference>
<name>A0A6C0F5S1_9ZZZZ</name>